<dbReference type="Pfam" id="PF13181">
    <property type="entry name" value="TPR_8"/>
    <property type="match status" value="1"/>
</dbReference>
<evidence type="ECO:0000256" key="2">
    <source>
        <dbReference type="ARBA" id="ARBA00022803"/>
    </source>
</evidence>
<keyword evidence="2 3" id="KW-0802">TPR repeat</keyword>
<gene>
    <name evidence="5" type="ORF">DES35_101288</name>
</gene>
<protein>
    <submittedName>
        <fullName evidence="5">Tetratricopeptide repeat protein</fullName>
    </submittedName>
</protein>
<dbReference type="Gene3D" id="1.25.40.10">
    <property type="entry name" value="Tetratricopeptide repeat domain"/>
    <property type="match status" value="4"/>
</dbReference>
<dbReference type="InterPro" id="IPR051012">
    <property type="entry name" value="CellSynth/LPSAsmb/PSIAsmb"/>
</dbReference>
<organism evidence="5 6">
    <name type="scientific">Schleiferia thermophila</name>
    <dbReference type="NCBI Taxonomy" id="884107"/>
    <lineage>
        <taxon>Bacteria</taxon>
        <taxon>Pseudomonadati</taxon>
        <taxon>Bacteroidota</taxon>
        <taxon>Flavobacteriia</taxon>
        <taxon>Flavobacteriales</taxon>
        <taxon>Schleiferiaceae</taxon>
        <taxon>Schleiferia</taxon>
    </lineage>
</organism>
<feature type="chain" id="PRO_5016711521" evidence="4">
    <location>
        <begin position="27"/>
        <end position="576"/>
    </location>
</feature>
<evidence type="ECO:0000313" key="5">
    <source>
        <dbReference type="EMBL" id="RCX05009.1"/>
    </source>
</evidence>
<dbReference type="InterPro" id="IPR019734">
    <property type="entry name" value="TPR_rpt"/>
</dbReference>
<sequence length="576" mass="65645">MQYRPIKKISIAFLILGWAAAILSVAQPEEGTDLAAAHSASLPFDNNFFEGNRAYAINNYLEAIPFLKNCLNFRPDEHSVHHILSKIYKELGRAEEAFFHAGEAVRLNPQNYWYYVAQSEIYRKFNYYKQAADALMEASRLVPSGAKGLQLEAADLYIEAMEYKLALKILDQLEKKAGLQDDIIRRKYNILIKLGKTKQAEKLLEKLRNTNNTSDLINGALLNHYKYFRKDAKREKLLKDWLRIAPENGEVMVELANLYLEKNRKDQALHQFKKAMTQSDLDGRRSVEILLFLVQKFSEIPFDETKKLAENVASHHPYSPEAQAMLGDLLAREGNIDQAIEAYKKTLSNGGRKETVYQNLLLLLNDKKRFDEILDFGTEAIANFQDNPLFYVLTAMAAFQIADYQKAVELAKSGLPFSVGNKQVKFQLHYLLAESNHHLSNHHASDDHFEKALNIDPNNISALNNYAYYLAEREQNLDKALVLITRAGSIANDHPSVLDTWAWVLYKRGEYEEALVKIKKAIEIDGGKSAILLEHYGDILFTLGKANEAIVAWHQALAIDKENSKLLSKINNHSLR</sequence>
<keyword evidence="4" id="KW-0732">Signal</keyword>
<dbReference type="SUPFAM" id="SSF48452">
    <property type="entry name" value="TPR-like"/>
    <property type="match status" value="3"/>
</dbReference>
<feature type="repeat" description="TPR" evidence="3">
    <location>
        <begin position="426"/>
        <end position="459"/>
    </location>
</feature>
<feature type="repeat" description="TPR" evidence="3">
    <location>
        <begin position="320"/>
        <end position="353"/>
    </location>
</feature>
<dbReference type="Pfam" id="PF13429">
    <property type="entry name" value="TPR_15"/>
    <property type="match status" value="1"/>
</dbReference>
<evidence type="ECO:0000256" key="3">
    <source>
        <dbReference type="PROSITE-ProRule" id="PRU00339"/>
    </source>
</evidence>
<feature type="repeat" description="TPR" evidence="3">
    <location>
        <begin position="249"/>
        <end position="282"/>
    </location>
</feature>
<evidence type="ECO:0000256" key="1">
    <source>
        <dbReference type="ARBA" id="ARBA00022737"/>
    </source>
</evidence>
<evidence type="ECO:0000313" key="6">
    <source>
        <dbReference type="Proteomes" id="UP000253517"/>
    </source>
</evidence>
<evidence type="ECO:0000256" key="4">
    <source>
        <dbReference type="SAM" id="SignalP"/>
    </source>
</evidence>
<keyword evidence="6" id="KW-1185">Reference proteome</keyword>
<proteinExistence type="predicted"/>
<dbReference type="SMART" id="SM00028">
    <property type="entry name" value="TPR"/>
    <property type="match status" value="6"/>
</dbReference>
<dbReference type="InterPro" id="IPR011990">
    <property type="entry name" value="TPR-like_helical_dom_sf"/>
</dbReference>
<reference evidence="5 6" key="1">
    <citation type="submission" date="2018-07" db="EMBL/GenBank/DDBJ databases">
        <title>Genomic Encyclopedia of Type Strains, Phase IV (KMG-IV): sequencing the most valuable type-strain genomes for metagenomic binning, comparative biology and taxonomic classification.</title>
        <authorList>
            <person name="Goeker M."/>
        </authorList>
    </citation>
    <scope>NUCLEOTIDE SEQUENCE [LARGE SCALE GENOMIC DNA]</scope>
    <source>
        <strain evidence="5 6">DSM 21410</strain>
    </source>
</reference>
<dbReference type="AlphaFoldDB" id="A0A369A6V1"/>
<dbReference type="RefSeq" id="WP_114365597.1">
    <property type="nucleotide sequence ID" value="NZ_BHZF01000001.1"/>
</dbReference>
<dbReference type="PANTHER" id="PTHR45586">
    <property type="entry name" value="TPR REPEAT-CONTAINING PROTEIN PA4667"/>
    <property type="match status" value="1"/>
</dbReference>
<keyword evidence="1" id="KW-0677">Repeat</keyword>
<dbReference type="EMBL" id="QPJS01000001">
    <property type="protein sequence ID" value="RCX05009.1"/>
    <property type="molecule type" value="Genomic_DNA"/>
</dbReference>
<dbReference type="Proteomes" id="UP000253517">
    <property type="component" value="Unassembled WGS sequence"/>
</dbReference>
<dbReference type="PROSITE" id="PS50005">
    <property type="entry name" value="TPR"/>
    <property type="match status" value="3"/>
</dbReference>
<name>A0A369A6V1_9FLAO</name>
<feature type="signal peptide" evidence="4">
    <location>
        <begin position="1"/>
        <end position="26"/>
    </location>
</feature>
<dbReference type="PANTHER" id="PTHR45586:SF1">
    <property type="entry name" value="LIPOPOLYSACCHARIDE ASSEMBLY PROTEIN B"/>
    <property type="match status" value="1"/>
</dbReference>
<comment type="caution">
    <text evidence="5">The sequence shown here is derived from an EMBL/GenBank/DDBJ whole genome shotgun (WGS) entry which is preliminary data.</text>
</comment>
<accession>A0A369A6V1</accession>